<feature type="compositionally biased region" description="Basic residues" evidence="1">
    <location>
        <begin position="226"/>
        <end position="238"/>
    </location>
</feature>
<dbReference type="EMBL" id="POTW01000051">
    <property type="protein sequence ID" value="PZF81770.1"/>
    <property type="molecule type" value="Genomic_DNA"/>
</dbReference>
<reference evidence="2 3" key="1">
    <citation type="submission" date="2018-01" db="EMBL/GenBank/DDBJ databases">
        <title>Draft genome sequence of Jiangella sp. GTF31.</title>
        <authorList>
            <person name="Sahin N."/>
            <person name="Ay H."/>
            <person name="Saygin H."/>
        </authorList>
    </citation>
    <scope>NUCLEOTIDE SEQUENCE [LARGE SCALE GENOMIC DNA]</scope>
    <source>
        <strain evidence="2 3">GTF31</strain>
    </source>
</reference>
<sequence length="238" mass="25198">MCAVAVSAQRRQHPAGQRPHRQPRDQQHAQRDDEAVRAHVLDVLEVAPGQVGNDERAGLAVQLDRLDAVAQLALVGADAARGADGVVGEVAPVVEDVPGHLAVGQPPDRRLAHAVADERDHALAAAGHVAGEVDVEQRGQRRERLARRRVLAVVDHAPQLQHLLQLRALDPLVQPDDQHLAEHERGDHGGGREQHDVGADQPGAQAAGAGEPAGQPAAKAGAGRTGGRRSGRVVRPRR</sequence>
<evidence type="ECO:0000256" key="1">
    <source>
        <dbReference type="SAM" id="MobiDB-lite"/>
    </source>
</evidence>
<feature type="compositionally biased region" description="Low complexity" evidence="1">
    <location>
        <begin position="199"/>
        <end position="222"/>
    </location>
</feature>
<feature type="compositionally biased region" description="Basic and acidic residues" evidence="1">
    <location>
        <begin position="180"/>
        <end position="198"/>
    </location>
</feature>
<protein>
    <submittedName>
        <fullName evidence="2">Uncharacterized protein</fullName>
    </submittedName>
</protein>
<dbReference type="RefSeq" id="WP_111256356.1">
    <property type="nucleotide sequence ID" value="NZ_POTW01000051.1"/>
</dbReference>
<dbReference type="Proteomes" id="UP000248764">
    <property type="component" value="Unassembled WGS sequence"/>
</dbReference>
<name>A0A2W2B9F8_9ACTN</name>
<evidence type="ECO:0000313" key="2">
    <source>
        <dbReference type="EMBL" id="PZF81770.1"/>
    </source>
</evidence>
<accession>A0A2W2B9F8</accession>
<proteinExistence type="predicted"/>
<organism evidence="2 3">
    <name type="scientific">Jiangella anatolica</name>
    <dbReference type="NCBI Taxonomy" id="2670374"/>
    <lineage>
        <taxon>Bacteria</taxon>
        <taxon>Bacillati</taxon>
        <taxon>Actinomycetota</taxon>
        <taxon>Actinomycetes</taxon>
        <taxon>Jiangellales</taxon>
        <taxon>Jiangellaceae</taxon>
        <taxon>Jiangella</taxon>
    </lineage>
</organism>
<evidence type="ECO:0000313" key="3">
    <source>
        <dbReference type="Proteomes" id="UP000248764"/>
    </source>
</evidence>
<feature type="compositionally biased region" description="Basic residues" evidence="1">
    <location>
        <begin position="10"/>
        <end position="21"/>
    </location>
</feature>
<feature type="region of interest" description="Disordered" evidence="1">
    <location>
        <begin position="180"/>
        <end position="238"/>
    </location>
</feature>
<gene>
    <name evidence="2" type="ORF">C1I92_19705</name>
</gene>
<comment type="caution">
    <text evidence="2">The sequence shown here is derived from an EMBL/GenBank/DDBJ whole genome shotgun (WGS) entry which is preliminary data.</text>
</comment>
<feature type="region of interest" description="Disordered" evidence="1">
    <location>
        <begin position="1"/>
        <end position="33"/>
    </location>
</feature>
<feature type="compositionally biased region" description="Basic and acidic residues" evidence="1">
    <location>
        <begin position="22"/>
        <end position="33"/>
    </location>
</feature>
<dbReference type="AlphaFoldDB" id="A0A2W2B9F8"/>
<keyword evidence="3" id="KW-1185">Reference proteome</keyword>